<reference evidence="1" key="1">
    <citation type="submission" date="2021-03" db="EMBL/GenBank/DDBJ databases">
        <title>Evolutionary innovations through gain and loss of genes in the ectomycorrhizal Boletales.</title>
        <authorList>
            <person name="Wu G."/>
            <person name="Miyauchi S."/>
            <person name="Morin E."/>
            <person name="Yang Z.-L."/>
            <person name="Xu J."/>
            <person name="Martin F.M."/>
        </authorList>
    </citation>
    <scope>NUCLEOTIDE SEQUENCE</scope>
    <source>
        <strain evidence="1">BR01</strain>
    </source>
</reference>
<evidence type="ECO:0000313" key="2">
    <source>
        <dbReference type="Proteomes" id="UP000683000"/>
    </source>
</evidence>
<comment type="caution">
    <text evidence="1">The sequence shown here is derived from an EMBL/GenBank/DDBJ whole genome shotgun (WGS) entry which is preliminary data.</text>
</comment>
<proteinExistence type="predicted"/>
<keyword evidence="2" id="KW-1185">Reference proteome</keyword>
<name>A0A8I2YKT0_9AGAM</name>
<dbReference type="AlphaFoldDB" id="A0A8I2YKT0"/>
<dbReference type="Proteomes" id="UP000683000">
    <property type="component" value="Unassembled WGS sequence"/>
</dbReference>
<sequence>MRAAISHKFGHDYGLGTQQWMEHPTIPGKWIGNPSLSVVVSQYMVRSGEAITSAHAMDMATMKQLYDFVGSVKPKEYGPTPQKRKAENPSEWAGQRIRRMLYLLYLVSMLCLLRFDEAL</sequence>
<accession>A0A8I2YKT0</accession>
<protein>
    <submittedName>
        <fullName evidence="1">Uncharacterized protein</fullName>
    </submittedName>
</protein>
<gene>
    <name evidence="1" type="ORF">JVT61DRAFT_6200</name>
</gene>
<dbReference type="EMBL" id="JAGFBS010000021">
    <property type="protein sequence ID" value="KAG6373557.1"/>
    <property type="molecule type" value="Genomic_DNA"/>
</dbReference>
<evidence type="ECO:0000313" key="1">
    <source>
        <dbReference type="EMBL" id="KAG6373557.1"/>
    </source>
</evidence>
<dbReference type="OrthoDB" id="3163890at2759"/>
<organism evidence="1 2">
    <name type="scientific">Boletus reticuloceps</name>
    <dbReference type="NCBI Taxonomy" id="495285"/>
    <lineage>
        <taxon>Eukaryota</taxon>
        <taxon>Fungi</taxon>
        <taxon>Dikarya</taxon>
        <taxon>Basidiomycota</taxon>
        <taxon>Agaricomycotina</taxon>
        <taxon>Agaricomycetes</taxon>
        <taxon>Agaricomycetidae</taxon>
        <taxon>Boletales</taxon>
        <taxon>Boletineae</taxon>
        <taxon>Boletaceae</taxon>
        <taxon>Boletoideae</taxon>
        <taxon>Boletus</taxon>
    </lineage>
</organism>